<proteinExistence type="inferred from homology"/>
<dbReference type="GO" id="GO:0004518">
    <property type="term" value="F:nuclease activity"/>
    <property type="evidence" value="ECO:0007669"/>
    <property type="project" value="UniProtKB-UniRule"/>
</dbReference>
<keyword evidence="6" id="KW-1185">Reference proteome</keyword>
<dbReference type="GO" id="GO:0005634">
    <property type="term" value="C:nucleus"/>
    <property type="evidence" value="ECO:0007669"/>
    <property type="project" value="TreeGrafter"/>
</dbReference>
<sequence length="353" mass="39246">MLGAQFQVRTFSGFKTLKTADQGDYPTWRLISTQKNPPPSPSCSFHFSIKRTWCRYQCPRSKTISCKASSDSSGSTNAHNNNGLDYLPASLLISETISHYRMRKEGFQEEIRWHSSGQLVYPFGLQERKEARANTGLLGHGFLRRFHSPTIFLKVSCDGDFVLPIIVGEFAIEKLIDGMQGDDNAVCADQFQLVGNVAEELGYDVKMVRITERVANTYFARLCFSKPGENDILSVDARPSDAINVANRCKAPIYISKQIVLTDAIRIGYGVGRARNSKPIYDVFLDSAADGPDSLGEELDLVRNMNLAVKEESHVERQTDGASQVKAGTLANLRMFLLSRLLLLACGWSVRAC</sequence>
<name>A0A835K7D8_9ROSI</name>
<evidence type="ECO:0000256" key="2">
    <source>
        <dbReference type="ARBA" id="ARBA00022722"/>
    </source>
</evidence>
<dbReference type="GO" id="GO:0016567">
    <property type="term" value="P:protein ubiquitination"/>
    <property type="evidence" value="ECO:0007669"/>
    <property type="project" value="TreeGrafter"/>
</dbReference>
<gene>
    <name evidence="5" type="ORF">SADUNF_Sadunf05G0077000</name>
</gene>
<dbReference type="Proteomes" id="UP000657918">
    <property type="component" value="Unassembled WGS sequence"/>
</dbReference>
<keyword evidence="2" id="KW-0540">Nuclease</keyword>
<dbReference type="InterPro" id="IPR003729">
    <property type="entry name" value="Bi_nuclease_dom"/>
</dbReference>
<dbReference type="PANTHER" id="PTHR15160">
    <property type="entry name" value="VON HIPPEL-LINDAU PROTEIN"/>
    <property type="match status" value="1"/>
</dbReference>
<protein>
    <recommendedName>
        <fullName evidence="4">BFN domain-containing protein</fullName>
    </recommendedName>
</protein>
<dbReference type="OrthoDB" id="566255at2759"/>
<comment type="caution">
    <text evidence="5">The sequence shown here is derived from an EMBL/GenBank/DDBJ whole genome shotgun (WGS) entry which is preliminary data.</text>
</comment>
<dbReference type="Pfam" id="PF02577">
    <property type="entry name" value="BFN_dom"/>
    <property type="match status" value="1"/>
</dbReference>
<dbReference type="InterPro" id="IPR036104">
    <property type="entry name" value="BFN_sf"/>
</dbReference>
<dbReference type="GO" id="GO:0030891">
    <property type="term" value="C:VCB complex"/>
    <property type="evidence" value="ECO:0007669"/>
    <property type="project" value="TreeGrafter"/>
</dbReference>
<comment type="function">
    <text evidence="3">Bifunctional nuclease with both RNase and DNase activities. Involved in basal defense response. Participates in abscisic acid-derived callose deposition following infection by a necrotrophic pathogen.</text>
</comment>
<evidence type="ECO:0000313" key="5">
    <source>
        <dbReference type="EMBL" id="KAF9682138.1"/>
    </source>
</evidence>
<evidence type="ECO:0000313" key="6">
    <source>
        <dbReference type="Proteomes" id="UP000657918"/>
    </source>
</evidence>
<comment type="similarity">
    <text evidence="1">Belongs to the bifunctional nuclease family.</text>
</comment>
<accession>A0A835K7D8</accession>
<dbReference type="EMBL" id="JADGMS010000005">
    <property type="protein sequence ID" value="KAF9682138.1"/>
    <property type="molecule type" value="Genomic_DNA"/>
</dbReference>
<feature type="domain" description="BFN" evidence="4">
    <location>
        <begin position="130"/>
        <end position="267"/>
    </location>
</feature>
<dbReference type="AlphaFoldDB" id="A0A835K7D8"/>
<reference evidence="5 6" key="1">
    <citation type="submission" date="2020-10" db="EMBL/GenBank/DDBJ databases">
        <title>Plant Genome Project.</title>
        <authorList>
            <person name="Zhang R.-G."/>
        </authorList>
    </citation>
    <scope>NUCLEOTIDE SEQUENCE [LARGE SCALE GENOMIC DNA]</scope>
    <source>
        <strain evidence="5">FAFU-HL-1</strain>
        <tissue evidence="5">Leaf</tissue>
    </source>
</reference>
<dbReference type="Gene3D" id="3.10.690.10">
    <property type="entry name" value="Bifunctional nuclease domain"/>
    <property type="match status" value="1"/>
</dbReference>
<evidence type="ECO:0000256" key="3">
    <source>
        <dbReference type="ARBA" id="ARBA00025428"/>
    </source>
</evidence>
<dbReference type="SUPFAM" id="SSF103256">
    <property type="entry name" value="Hypothetical protein TM0160"/>
    <property type="match status" value="1"/>
</dbReference>
<dbReference type="PANTHER" id="PTHR15160:SF1">
    <property type="entry name" value="VON HIPPEL-LINDAU DISEASE TUMOR SUPPRESSOR"/>
    <property type="match status" value="1"/>
</dbReference>
<keyword evidence="2" id="KW-0378">Hydrolase</keyword>
<dbReference type="PROSITE" id="PS51658">
    <property type="entry name" value="BFN"/>
    <property type="match status" value="1"/>
</dbReference>
<evidence type="ECO:0000259" key="4">
    <source>
        <dbReference type="PROSITE" id="PS51658"/>
    </source>
</evidence>
<organism evidence="5 6">
    <name type="scientific">Salix dunnii</name>
    <dbReference type="NCBI Taxonomy" id="1413687"/>
    <lineage>
        <taxon>Eukaryota</taxon>
        <taxon>Viridiplantae</taxon>
        <taxon>Streptophyta</taxon>
        <taxon>Embryophyta</taxon>
        <taxon>Tracheophyta</taxon>
        <taxon>Spermatophyta</taxon>
        <taxon>Magnoliopsida</taxon>
        <taxon>eudicotyledons</taxon>
        <taxon>Gunneridae</taxon>
        <taxon>Pentapetalae</taxon>
        <taxon>rosids</taxon>
        <taxon>fabids</taxon>
        <taxon>Malpighiales</taxon>
        <taxon>Salicaceae</taxon>
        <taxon>Saliceae</taxon>
        <taxon>Salix</taxon>
    </lineage>
</organism>
<evidence type="ECO:0000256" key="1">
    <source>
        <dbReference type="ARBA" id="ARBA00009095"/>
    </source>
</evidence>